<evidence type="ECO:0000313" key="3">
    <source>
        <dbReference type="Proteomes" id="UP000194154"/>
    </source>
</evidence>
<evidence type="ECO:0000313" key="2">
    <source>
        <dbReference type="EMBL" id="ARQ07742.1"/>
    </source>
</evidence>
<feature type="transmembrane region" description="Helical" evidence="1">
    <location>
        <begin position="7"/>
        <end position="25"/>
    </location>
</feature>
<keyword evidence="1" id="KW-1133">Transmembrane helix</keyword>
<keyword evidence="1" id="KW-0812">Transmembrane</keyword>
<dbReference type="Proteomes" id="UP000194154">
    <property type="component" value="Chromosome"/>
</dbReference>
<accession>A0A1W7ADS3</accession>
<dbReference type="EMBL" id="CP021059">
    <property type="protein sequence ID" value="ARQ07742.1"/>
    <property type="molecule type" value="Genomic_DNA"/>
</dbReference>
<dbReference type="KEGG" id="mcak:MCCS_21530"/>
<reference evidence="2 3" key="1">
    <citation type="journal article" date="2017" name="Int. J. Syst. Evol. Microbiol.">
        <title>Macrococcus canis sp. nov., a skin bacterium associated with infections in dogs.</title>
        <authorList>
            <person name="Gobeli Brawand S."/>
            <person name="Cotting K."/>
            <person name="Gomez-Sanz E."/>
            <person name="Collaud A."/>
            <person name="Thomann A."/>
            <person name="Brodard I."/>
            <person name="Rodriguez-Campos S."/>
            <person name="Strauss C."/>
            <person name="Perreten V."/>
        </authorList>
    </citation>
    <scope>NUCLEOTIDE SEQUENCE [LARGE SCALE GENOMIC DNA]</scope>
    <source>
        <strain evidence="2 3">KM45013</strain>
    </source>
</reference>
<proteinExistence type="predicted"/>
<gene>
    <name evidence="2" type="ORF">MCCS_21530</name>
</gene>
<dbReference type="RefSeq" id="WP_086043278.1">
    <property type="nucleotide sequence ID" value="NZ_CBCRZA010000007.1"/>
</dbReference>
<keyword evidence="1" id="KW-0472">Membrane</keyword>
<evidence type="ECO:0000256" key="1">
    <source>
        <dbReference type="SAM" id="Phobius"/>
    </source>
</evidence>
<dbReference type="GeneID" id="35296236"/>
<sequence>MNKEHKYFIAFVLALALVNIVLFAMDNQWRGLASWVSMSAILLTAFILVVRRFMRNEDQDEDTDKVARK</sequence>
<dbReference type="AlphaFoldDB" id="A0A1W7ADS3"/>
<feature type="transmembrane region" description="Helical" evidence="1">
    <location>
        <begin position="31"/>
        <end position="50"/>
    </location>
</feature>
<name>A0A1W7ADS3_9STAP</name>
<protein>
    <submittedName>
        <fullName evidence="2">Uncharacterized protein</fullName>
    </submittedName>
</protein>
<organism evidence="2 3">
    <name type="scientific">Macrococcoides canis</name>
    <dbReference type="NCBI Taxonomy" id="1855823"/>
    <lineage>
        <taxon>Bacteria</taxon>
        <taxon>Bacillati</taxon>
        <taxon>Bacillota</taxon>
        <taxon>Bacilli</taxon>
        <taxon>Bacillales</taxon>
        <taxon>Staphylococcaceae</taxon>
        <taxon>Macrococcoides</taxon>
    </lineage>
</organism>
<keyword evidence="3" id="KW-1185">Reference proteome</keyword>